<protein>
    <submittedName>
        <fullName evidence="1">11399_t:CDS:1</fullName>
    </submittedName>
</protein>
<accession>A0ACA9RF06</accession>
<comment type="caution">
    <text evidence="1">The sequence shown here is derived from an EMBL/GenBank/DDBJ whole genome shotgun (WGS) entry which is preliminary data.</text>
</comment>
<name>A0ACA9RF06_9GLOM</name>
<gene>
    <name evidence="1" type="ORF">RPERSI_LOCUS19066</name>
</gene>
<proteinExistence type="predicted"/>
<keyword evidence="2" id="KW-1185">Reference proteome</keyword>
<dbReference type="Proteomes" id="UP000789920">
    <property type="component" value="Unassembled WGS sequence"/>
</dbReference>
<feature type="non-terminal residue" evidence="1">
    <location>
        <position position="1"/>
    </location>
</feature>
<organism evidence="1 2">
    <name type="scientific">Racocetra persica</name>
    <dbReference type="NCBI Taxonomy" id="160502"/>
    <lineage>
        <taxon>Eukaryota</taxon>
        <taxon>Fungi</taxon>
        <taxon>Fungi incertae sedis</taxon>
        <taxon>Mucoromycota</taxon>
        <taxon>Glomeromycotina</taxon>
        <taxon>Glomeromycetes</taxon>
        <taxon>Diversisporales</taxon>
        <taxon>Gigasporaceae</taxon>
        <taxon>Racocetra</taxon>
    </lineage>
</organism>
<evidence type="ECO:0000313" key="1">
    <source>
        <dbReference type="EMBL" id="CAG8790535.1"/>
    </source>
</evidence>
<reference evidence="1" key="1">
    <citation type="submission" date="2021-06" db="EMBL/GenBank/DDBJ databases">
        <authorList>
            <person name="Kallberg Y."/>
            <person name="Tangrot J."/>
            <person name="Rosling A."/>
        </authorList>
    </citation>
    <scope>NUCLEOTIDE SEQUENCE</scope>
    <source>
        <strain evidence="1">MA461A</strain>
    </source>
</reference>
<dbReference type="EMBL" id="CAJVQC010051575">
    <property type="protein sequence ID" value="CAG8790535.1"/>
    <property type="molecule type" value="Genomic_DNA"/>
</dbReference>
<sequence length="68" mass="8122">TFEKKCRMDALEVLDISQTQETREYISKFSDYKTNTSEDDLFSGNEAEENFKVMTFDEFINRYKNESN</sequence>
<evidence type="ECO:0000313" key="2">
    <source>
        <dbReference type="Proteomes" id="UP000789920"/>
    </source>
</evidence>